<dbReference type="EMBL" id="JBAFUR010000009">
    <property type="protein sequence ID" value="MFG1255211.1"/>
    <property type="molecule type" value="Genomic_DNA"/>
</dbReference>
<organism evidence="2 3">
    <name type="scientific">Xanthobacter aminoxidans</name>
    <dbReference type="NCBI Taxonomy" id="186280"/>
    <lineage>
        <taxon>Bacteria</taxon>
        <taxon>Pseudomonadati</taxon>
        <taxon>Pseudomonadota</taxon>
        <taxon>Alphaproteobacteria</taxon>
        <taxon>Hyphomicrobiales</taxon>
        <taxon>Xanthobacteraceae</taxon>
        <taxon>Xanthobacter</taxon>
    </lineage>
</organism>
<dbReference type="Gene3D" id="1.20.120.330">
    <property type="entry name" value="Nucleotidyltransferases domain 2"/>
    <property type="match status" value="1"/>
</dbReference>
<dbReference type="RefSeq" id="WP_394010171.1">
    <property type="nucleotide sequence ID" value="NZ_JBAFUR010000009.1"/>
</dbReference>
<dbReference type="SUPFAM" id="SSF81593">
    <property type="entry name" value="Nucleotidyltransferase substrate binding subunit/domain"/>
    <property type="match status" value="1"/>
</dbReference>
<accession>A0ABW6ZMX9</accession>
<proteinExistence type="predicted"/>
<dbReference type="Pfam" id="PF05168">
    <property type="entry name" value="HEPN"/>
    <property type="match status" value="1"/>
</dbReference>
<name>A0ABW6ZMX9_9HYPH</name>
<sequence length="142" mass="16239">MVGASADEWWRRAESELESAKILKISGKAAEAYFHAGQAIEFGLKALYLKRNNLSEMPADHKGANWHNLAMCATAARLHVDLKQPGVSRDLRAAWLTVRDWKSNARFPDMKVPKQEINDLFVAVCNDRDGVWQWLRRIYQSI</sequence>
<evidence type="ECO:0000313" key="3">
    <source>
        <dbReference type="Proteomes" id="UP001604043"/>
    </source>
</evidence>
<protein>
    <submittedName>
        <fullName evidence="2">HEPN domain-containing protein</fullName>
    </submittedName>
</protein>
<evidence type="ECO:0000259" key="1">
    <source>
        <dbReference type="Pfam" id="PF05168"/>
    </source>
</evidence>
<gene>
    <name evidence="2" type="ORF">V5F30_23580</name>
</gene>
<evidence type="ECO:0000313" key="2">
    <source>
        <dbReference type="EMBL" id="MFG1255211.1"/>
    </source>
</evidence>
<keyword evidence="3" id="KW-1185">Reference proteome</keyword>
<comment type="caution">
    <text evidence="2">The sequence shown here is derived from an EMBL/GenBank/DDBJ whole genome shotgun (WGS) entry which is preliminary data.</text>
</comment>
<dbReference type="Proteomes" id="UP001604043">
    <property type="component" value="Unassembled WGS sequence"/>
</dbReference>
<dbReference type="InterPro" id="IPR007842">
    <property type="entry name" value="HEPN_dom"/>
</dbReference>
<reference evidence="2 3" key="1">
    <citation type="submission" date="2024-02" db="EMBL/GenBank/DDBJ databases">
        <title>Expansion and revision of Xanthobacter and proposal of Roseixanthobacter gen. nov.</title>
        <authorList>
            <person name="Soltysiak M.P.M."/>
            <person name="Jalihal A."/>
            <person name="Ory A."/>
            <person name="Chrisophersen C."/>
            <person name="Lee A.D."/>
            <person name="Boulton J."/>
            <person name="Springer M."/>
        </authorList>
    </citation>
    <scope>NUCLEOTIDE SEQUENCE [LARGE SCALE GENOMIC DNA]</scope>
    <source>
        <strain evidence="2 3">CB5</strain>
    </source>
</reference>
<feature type="domain" description="HEPN" evidence="1">
    <location>
        <begin position="7"/>
        <end position="52"/>
    </location>
</feature>